<dbReference type="Gene3D" id="1.10.1760.20">
    <property type="match status" value="1"/>
</dbReference>
<comment type="similarity">
    <text evidence="1 2">Belongs to the BioY family.</text>
</comment>
<evidence type="ECO:0000256" key="1">
    <source>
        <dbReference type="ARBA" id="ARBA00010692"/>
    </source>
</evidence>
<sequence length="187" mass="18626">MRAAVMARVALMAALTAVGAQISIPLYFTPVPFTLQVPMVVLSGLLLGARYGALAQVVYLLLGAVGLPVFAQFQGGLGSILGPTGGYLVSYPFAAAAAGLAFGVVASGRRGRAIVGGTAFGLVGLLVIYALGAAWLAVQAGLSAGEAITAGVLPFVPFDVVKVVLAAFLAAAVAPQISALGTARRSV</sequence>
<comment type="subcellular location">
    <subcellularLocation>
        <location evidence="2">Cell membrane</location>
        <topology evidence="2">Multi-pass membrane protein</topology>
    </subcellularLocation>
</comment>
<dbReference type="PANTHER" id="PTHR34295">
    <property type="entry name" value="BIOTIN TRANSPORTER BIOY"/>
    <property type="match status" value="1"/>
</dbReference>
<feature type="transmembrane region" description="Helical" evidence="3">
    <location>
        <begin position="113"/>
        <end position="138"/>
    </location>
</feature>
<keyword evidence="3" id="KW-1133">Transmembrane helix</keyword>
<evidence type="ECO:0000256" key="3">
    <source>
        <dbReference type="SAM" id="Phobius"/>
    </source>
</evidence>
<protein>
    <recommendedName>
        <fullName evidence="2">Biotin transporter</fullName>
    </recommendedName>
</protein>
<keyword evidence="2" id="KW-1003">Cell membrane</keyword>
<feature type="transmembrane region" description="Helical" evidence="3">
    <location>
        <begin position="85"/>
        <end position="106"/>
    </location>
</feature>
<accession>A0A6J4RJ99</accession>
<evidence type="ECO:0000256" key="2">
    <source>
        <dbReference type="PIRNR" id="PIRNR016661"/>
    </source>
</evidence>
<keyword evidence="2 3" id="KW-0472">Membrane</keyword>
<dbReference type="Pfam" id="PF02632">
    <property type="entry name" value="BioY"/>
    <property type="match status" value="1"/>
</dbReference>
<feature type="transmembrane region" description="Helical" evidence="3">
    <location>
        <begin position="54"/>
        <end position="73"/>
    </location>
</feature>
<feature type="transmembrane region" description="Helical" evidence="3">
    <location>
        <begin position="30"/>
        <end position="47"/>
    </location>
</feature>
<dbReference type="InterPro" id="IPR003784">
    <property type="entry name" value="BioY"/>
</dbReference>
<dbReference type="PIRSF" id="PIRSF016661">
    <property type="entry name" value="BioY"/>
    <property type="match status" value="1"/>
</dbReference>
<dbReference type="PANTHER" id="PTHR34295:SF1">
    <property type="entry name" value="BIOTIN TRANSPORTER BIOY"/>
    <property type="match status" value="1"/>
</dbReference>
<reference evidence="4" key="1">
    <citation type="submission" date="2020-02" db="EMBL/GenBank/DDBJ databases">
        <authorList>
            <person name="Meier V. D."/>
        </authorList>
    </citation>
    <scope>NUCLEOTIDE SEQUENCE</scope>
    <source>
        <strain evidence="4">AVDCRST_MAG25</strain>
    </source>
</reference>
<dbReference type="EMBL" id="CADCVI010000141">
    <property type="protein sequence ID" value="CAA9474057.1"/>
    <property type="molecule type" value="Genomic_DNA"/>
</dbReference>
<dbReference type="AlphaFoldDB" id="A0A6J4RJ99"/>
<name>A0A6J4RJ99_9ACTN</name>
<gene>
    <name evidence="4" type="ORF">AVDCRST_MAG25-2264</name>
</gene>
<organism evidence="4">
    <name type="scientific">uncultured Rubrobacteraceae bacterium</name>
    <dbReference type="NCBI Taxonomy" id="349277"/>
    <lineage>
        <taxon>Bacteria</taxon>
        <taxon>Bacillati</taxon>
        <taxon>Actinomycetota</taxon>
        <taxon>Rubrobacteria</taxon>
        <taxon>Rubrobacterales</taxon>
        <taxon>Rubrobacteraceae</taxon>
        <taxon>environmental samples</taxon>
    </lineage>
</organism>
<feature type="transmembrane region" description="Helical" evidence="3">
    <location>
        <begin position="163"/>
        <end position="183"/>
    </location>
</feature>
<keyword evidence="3" id="KW-0812">Transmembrane</keyword>
<keyword evidence="2" id="KW-0813">Transport</keyword>
<dbReference type="GO" id="GO:0005886">
    <property type="term" value="C:plasma membrane"/>
    <property type="evidence" value="ECO:0007669"/>
    <property type="project" value="UniProtKB-SubCell"/>
</dbReference>
<dbReference type="GO" id="GO:0015225">
    <property type="term" value="F:biotin transmembrane transporter activity"/>
    <property type="evidence" value="ECO:0007669"/>
    <property type="project" value="UniProtKB-UniRule"/>
</dbReference>
<evidence type="ECO:0000313" key="4">
    <source>
        <dbReference type="EMBL" id="CAA9474057.1"/>
    </source>
</evidence>
<proteinExistence type="inferred from homology"/>